<keyword evidence="9" id="KW-1185">Reference proteome</keyword>
<evidence type="ECO:0000256" key="2">
    <source>
        <dbReference type="ARBA" id="ARBA00022475"/>
    </source>
</evidence>
<dbReference type="InterPro" id="IPR051258">
    <property type="entry name" value="Diverse_Substrate_Transporter"/>
</dbReference>
<evidence type="ECO:0000256" key="3">
    <source>
        <dbReference type="ARBA" id="ARBA00022692"/>
    </source>
</evidence>
<dbReference type="InterPro" id="IPR037185">
    <property type="entry name" value="EmrE-like"/>
</dbReference>
<proteinExistence type="predicted"/>
<evidence type="ECO:0000313" key="9">
    <source>
        <dbReference type="Proteomes" id="UP000094291"/>
    </source>
</evidence>
<evidence type="ECO:0000313" key="8">
    <source>
        <dbReference type="EMBL" id="ODC03717.1"/>
    </source>
</evidence>
<feature type="transmembrane region" description="Helical" evidence="6">
    <location>
        <begin position="34"/>
        <end position="52"/>
    </location>
</feature>
<gene>
    <name evidence="8" type="ORF">BFW38_09360</name>
</gene>
<evidence type="ECO:0000256" key="4">
    <source>
        <dbReference type="ARBA" id="ARBA00022989"/>
    </source>
</evidence>
<feature type="transmembrane region" description="Helical" evidence="6">
    <location>
        <begin position="64"/>
        <end position="85"/>
    </location>
</feature>
<dbReference type="Pfam" id="PF00892">
    <property type="entry name" value="EamA"/>
    <property type="match status" value="1"/>
</dbReference>
<dbReference type="STRING" id="197479.BFW38_09360"/>
<feature type="domain" description="EamA" evidence="7">
    <location>
        <begin position="159"/>
        <end position="288"/>
    </location>
</feature>
<evidence type="ECO:0000256" key="5">
    <source>
        <dbReference type="ARBA" id="ARBA00023136"/>
    </source>
</evidence>
<feature type="transmembrane region" description="Helical" evidence="6">
    <location>
        <begin position="120"/>
        <end position="137"/>
    </location>
</feature>
<dbReference type="OrthoDB" id="7065924at2"/>
<comment type="caution">
    <text evidence="8">The sequence shown here is derived from an EMBL/GenBank/DDBJ whole genome shotgun (WGS) entry which is preliminary data.</text>
</comment>
<reference evidence="8 9" key="1">
    <citation type="submission" date="2016-08" db="EMBL/GenBank/DDBJ databases">
        <authorList>
            <person name="Seilhamer J.J."/>
        </authorList>
    </citation>
    <scope>NUCLEOTIDE SEQUENCE [LARGE SCALE GENOMIC DNA]</scope>
    <source>
        <strain evidence="8 9">PH27A</strain>
    </source>
</reference>
<keyword evidence="2" id="KW-1003">Cell membrane</keyword>
<protein>
    <submittedName>
        <fullName evidence="8">Aromatic amino acid transporter</fullName>
    </submittedName>
</protein>
<evidence type="ECO:0000256" key="6">
    <source>
        <dbReference type="SAM" id="Phobius"/>
    </source>
</evidence>
<feature type="transmembrane region" description="Helical" evidence="6">
    <location>
        <begin position="214"/>
        <end position="235"/>
    </location>
</feature>
<evidence type="ECO:0000259" key="7">
    <source>
        <dbReference type="Pfam" id="PF00892"/>
    </source>
</evidence>
<dbReference type="NCBIfam" id="NF008676">
    <property type="entry name" value="PRK11689.1"/>
    <property type="match status" value="1"/>
</dbReference>
<feature type="transmembrane region" description="Helical" evidence="6">
    <location>
        <begin position="97"/>
        <end position="115"/>
    </location>
</feature>
<comment type="subcellular location">
    <subcellularLocation>
        <location evidence="1">Cell membrane</location>
        <topology evidence="1">Multi-pass membrane protein</topology>
    </subcellularLocation>
</comment>
<dbReference type="PANTHER" id="PTHR42920">
    <property type="entry name" value="OS03G0707200 PROTEIN-RELATED"/>
    <property type="match status" value="1"/>
</dbReference>
<dbReference type="RefSeq" id="WP_068998171.1">
    <property type="nucleotide sequence ID" value="NZ_MDTQ01000001.1"/>
</dbReference>
<dbReference type="SUPFAM" id="SSF103481">
    <property type="entry name" value="Multidrug resistance efflux transporter EmrE"/>
    <property type="match status" value="1"/>
</dbReference>
<dbReference type="GO" id="GO:0005886">
    <property type="term" value="C:plasma membrane"/>
    <property type="evidence" value="ECO:0007669"/>
    <property type="project" value="UniProtKB-SubCell"/>
</dbReference>
<dbReference type="Proteomes" id="UP000094291">
    <property type="component" value="Unassembled WGS sequence"/>
</dbReference>
<feature type="transmembrane region" description="Helical" evidence="6">
    <location>
        <begin position="184"/>
        <end position="202"/>
    </location>
</feature>
<dbReference type="InterPro" id="IPR000620">
    <property type="entry name" value="EamA_dom"/>
</dbReference>
<dbReference type="PANTHER" id="PTHR42920:SF24">
    <property type="entry name" value="AROMATIC AMINO ACID EXPORTER YDDG"/>
    <property type="match status" value="1"/>
</dbReference>
<feature type="transmembrane region" description="Helical" evidence="6">
    <location>
        <begin position="149"/>
        <end position="172"/>
    </location>
</feature>
<keyword evidence="4 6" id="KW-1133">Transmembrane helix</keyword>
<name>A0A1E2V9R9_9GAMM</name>
<dbReference type="AlphaFoldDB" id="A0A1E2V9R9"/>
<accession>A0A1E2V9R9</accession>
<feature type="transmembrane region" description="Helical" evidence="6">
    <location>
        <begin position="273"/>
        <end position="292"/>
    </location>
</feature>
<feature type="transmembrane region" description="Helical" evidence="6">
    <location>
        <begin position="7"/>
        <end position="28"/>
    </location>
</feature>
<organism evidence="8 9">
    <name type="scientific">Terasakiispira papahanaumokuakeensis</name>
    <dbReference type="NCBI Taxonomy" id="197479"/>
    <lineage>
        <taxon>Bacteria</taxon>
        <taxon>Pseudomonadati</taxon>
        <taxon>Pseudomonadota</taxon>
        <taxon>Gammaproteobacteria</taxon>
        <taxon>Oceanospirillales</taxon>
        <taxon>Terasakiispira</taxon>
    </lineage>
</organism>
<evidence type="ECO:0000256" key="1">
    <source>
        <dbReference type="ARBA" id="ARBA00004651"/>
    </source>
</evidence>
<sequence length="314" mass="33419">MTSRQGTALGLVAIFLWSSIVGLLRLVSEDFGPVAGAALVYTLGAVLQLLLCGWPKVHLMPKHYLIIGSILFVAYELCLSLSIGLAHHRVQAIEVGMVNYLWPGLTVAVAVLLGIQRFKVGLLIGLIVSFTGISWVLSGQGEWSLNQMLLRVGAAPTSYVMAFCGAVIWAVYCNVTTLMAKGHNGIVIFFSLTAITLWSQYAVSDVTTLSLASFSWSSIATLLMAAVAMGGGYAAWNLGILHGNMTLLSTLSYFVPVFSAVLAAWQLSTALGYAFWIGAGLVVVGSLMCWWATRAAPPRQVSAVIDEASGDPLS</sequence>
<feature type="transmembrane region" description="Helical" evidence="6">
    <location>
        <begin position="247"/>
        <end position="267"/>
    </location>
</feature>
<keyword evidence="3 6" id="KW-0812">Transmembrane</keyword>
<dbReference type="EMBL" id="MDTQ01000001">
    <property type="protein sequence ID" value="ODC03717.1"/>
    <property type="molecule type" value="Genomic_DNA"/>
</dbReference>
<keyword evidence="5 6" id="KW-0472">Membrane</keyword>